<dbReference type="PANTHER" id="PTHR16024">
    <property type="entry name" value="XK-RELATED PROTEIN"/>
    <property type="match status" value="1"/>
</dbReference>
<keyword evidence="3" id="KW-1003">Cell membrane</keyword>
<dbReference type="InterPro" id="IPR018629">
    <property type="entry name" value="XK-rel"/>
</dbReference>
<evidence type="ECO:0000313" key="10">
    <source>
        <dbReference type="Proteomes" id="UP001642540"/>
    </source>
</evidence>
<dbReference type="Proteomes" id="UP001642540">
    <property type="component" value="Unassembled WGS sequence"/>
</dbReference>
<name>A0ABP1QB68_9HEXA</name>
<comment type="caution">
    <text evidence="9">The sequence shown here is derived from an EMBL/GenBank/DDBJ whole genome shotgun (WGS) entry which is preliminary data.</text>
</comment>
<organism evidence="9 10">
    <name type="scientific">Orchesella dallaii</name>
    <dbReference type="NCBI Taxonomy" id="48710"/>
    <lineage>
        <taxon>Eukaryota</taxon>
        <taxon>Metazoa</taxon>
        <taxon>Ecdysozoa</taxon>
        <taxon>Arthropoda</taxon>
        <taxon>Hexapoda</taxon>
        <taxon>Collembola</taxon>
        <taxon>Entomobryomorpha</taxon>
        <taxon>Entomobryoidea</taxon>
        <taxon>Orchesellidae</taxon>
        <taxon>Orchesellinae</taxon>
        <taxon>Orchesella</taxon>
    </lineage>
</organism>
<comment type="subcellular location">
    <subcellularLocation>
        <location evidence="1">Cell membrane</location>
        <topology evidence="1">Multi-pass membrane protein</topology>
    </subcellularLocation>
    <subcellularLocation>
        <location evidence="7">Membrane</location>
        <topology evidence="7">Multi-pass membrane protein</topology>
    </subcellularLocation>
</comment>
<feature type="transmembrane region" description="Helical" evidence="7">
    <location>
        <begin position="38"/>
        <end position="63"/>
    </location>
</feature>
<feature type="transmembrane region" description="Helical" evidence="7">
    <location>
        <begin position="405"/>
        <end position="422"/>
    </location>
</feature>
<feature type="compositionally biased region" description="Basic residues" evidence="8">
    <location>
        <begin position="691"/>
        <end position="701"/>
    </location>
</feature>
<evidence type="ECO:0000256" key="6">
    <source>
        <dbReference type="ARBA" id="ARBA00023136"/>
    </source>
</evidence>
<feature type="transmembrane region" description="Helical" evidence="7">
    <location>
        <begin position="530"/>
        <end position="548"/>
    </location>
</feature>
<evidence type="ECO:0000256" key="4">
    <source>
        <dbReference type="ARBA" id="ARBA00022692"/>
    </source>
</evidence>
<dbReference type="Pfam" id="PF09815">
    <property type="entry name" value="XK-related"/>
    <property type="match status" value="1"/>
</dbReference>
<feature type="region of interest" description="Disordered" evidence="8">
    <location>
        <begin position="674"/>
        <end position="704"/>
    </location>
</feature>
<evidence type="ECO:0000256" key="7">
    <source>
        <dbReference type="RuleBase" id="RU910716"/>
    </source>
</evidence>
<evidence type="ECO:0000256" key="3">
    <source>
        <dbReference type="ARBA" id="ARBA00022475"/>
    </source>
</evidence>
<dbReference type="PANTHER" id="PTHR16024:SF6">
    <property type="entry name" value="XK-RELATED PROTEIN"/>
    <property type="match status" value="1"/>
</dbReference>
<proteinExistence type="inferred from homology"/>
<dbReference type="InterPro" id="IPR050895">
    <property type="entry name" value="XK-related_scramblase"/>
</dbReference>
<keyword evidence="6 7" id="KW-0472">Membrane</keyword>
<keyword evidence="5 7" id="KW-1133">Transmembrane helix</keyword>
<evidence type="ECO:0000256" key="5">
    <source>
        <dbReference type="ARBA" id="ARBA00022989"/>
    </source>
</evidence>
<accession>A0ABP1QB68</accession>
<gene>
    <name evidence="9" type="ORF">ODALV1_LOCUS7265</name>
</gene>
<evidence type="ECO:0000313" key="9">
    <source>
        <dbReference type="EMBL" id="CAL8089111.1"/>
    </source>
</evidence>
<comment type="similarity">
    <text evidence="2 7">Belongs to the XK family.</text>
</comment>
<feature type="transmembrane region" description="Helical" evidence="7">
    <location>
        <begin position="227"/>
        <end position="250"/>
    </location>
</feature>
<feature type="transmembrane region" description="Helical" evidence="7">
    <location>
        <begin position="69"/>
        <end position="91"/>
    </location>
</feature>
<sequence length="736" mass="83040">MSCEHCNGPGSTDIPGTKCCWERAMEIKKFKALVKKKYIIEVIFDLLISVTSVATDIIALLNYLMKEKYAFAILTMIPVLLPTFVFTNVYLDDGEEEEELTSKRKLAPVSRIISVSGKVADSTASQPRTRAWETSMEDSVQVDSEQFEFPLESDGTDSSIRSMNGDDGVEVTCREKCFFHCPTVRRSCRYTYGFWSGCAQCCCNKNHELRRKGALAMKNSMQRMFKYGFGTFVLRFIAWAWYIKAIIYGVKAYKEPKRFMKIETPNRHWSYELLVRLDFLQAALENAPQCVIQLYALITQPDEDQLLGILTLAFSFIDFIRISVSVHWDMGKGPVIAPGGCYDTWTWKFINTSSWIFIYSARSAAIALILATSGFQNPLTILPAAMLVLHIIVFTKVLSKAEYGVAGQKIIIAVFISLFFLPELDLDTTVVPTIIQFYYATTIIQNAFFIIPWTGFDKEYCFSTGQYITRSPTGRPTPQRPSLTTFFSTIGISAAVTTPTRDPKEITAFPTSTEPSNTDHAGGCLIDPTLISLAVPMLTITGVIFRLVSSQKMANYKRDLLPAKKVIGHNKLETSVANIFNKSWTTVGVSELFSAFSRMLKKEVIIIDRNPSEPGLMEIFGNDKNKRFSFLNSRLQTDFLASQTFIRESFSLMTRTTRSHDVTIEGLDQTMNEEDLPPEYSSDSELTFRTQKIKKRPRVPRSRNVSESVDVPEVVATSVVEVDLPSGSHMLEMCWI</sequence>
<keyword evidence="10" id="KW-1185">Reference proteome</keyword>
<evidence type="ECO:0000256" key="2">
    <source>
        <dbReference type="ARBA" id="ARBA00008789"/>
    </source>
</evidence>
<protein>
    <recommendedName>
        <fullName evidence="7">XK-related protein</fullName>
    </recommendedName>
</protein>
<evidence type="ECO:0000256" key="8">
    <source>
        <dbReference type="SAM" id="MobiDB-lite"/>
    </source>
</evidence>
<feature type="compositionally biased region" description="Polar residues" evidence="8">
    <location>
        <begin position="681"/>
        <end position="690"/>
    </location>
</feature>
<keyword evidence="4 7" id="KW-0812">Transmembrane</keyword>
<dbReference type="EMBL" id="CAXLJM020000023">
    <property type="protein sequence ID" value="CAL8089111.1"/>
    <property type="molecule type" value="Genomic_DNA"/>
</dbReference>
<evidence type="ECO:0000256" key="1">
    <source>
        <dbReference type="ARBA" id="ARBA00004651"/>
    </source>
</evidence>
<reference evidence="9 10" key="1">
    <citation type="submission" date="2024-08" db="EMBL/GenBank/DDBJ databases">
        <authorList>
            <person name="Cucini C."/>
            <person name="Frati F."/>
        </authorList>
    </citation>
    <scope>NUCLEOTIDE SEQUENCE [LARGE SCALE GENOMIC DNA]</scope>
</reference>